<feature type="transmembrane region" description="Helical" evidence="2">
    <location>
        <begin position="123"/>
        <end position="143"/>
    </location>
</feature>
<evidence type="ECO:0000313" key="4">
    <source>
        <dbReference type="Proteomes" id="UP001523216"/>
    </source>
</evidence>
<dbReference type="InterPro" id="IPR036259">
    <property type="entry name" value="MFS_trans_sf"/>
</dbReference>
<organism evidence="3 4">
    <name type="scientific">Paractinoplanes hotanensis</name>
    <dbReference type="NCBI Taxonomy" id="2906497"/>
    <lineage>
        <taxon>Bacteria</taxon>
        <taxon>Bacillati</taxon>
        <taxon>Actinomycetota</taxon>
        <taxon>Actinomycetes</taxon>
        <taxon>Micromonosporales</taxon>
        <taxon>Micromonosporaceae</taxon>
        <taxon>Paractinoplanes</taxon>
    </lineage>
</organism>
<proteinExistence type="predicted"/>
<keyword evidence="2" id="KW-1133">Transmembrane helix</keyword>
<protein>
    <submittedName>
        <fullName evidence="3">Uncharacterized protein</fullName>
    </submittedName>
</protein>
<name>A0ABT0YCV1_9ACTN</name>
<dbReference type="Proteomes" id="UP001523216">
    <property type="component" value="Unassembled WGS sequence"/>
</dbReference>
<comment type="caution">
    <text evidence="3">The sequence shown here is derived from an EMBL/GenBank/DDBJ whole genome shotgun (WGS) entry which is preliminary data.</text>
</comment>
<sequence>MTTPTPTPEQAQQALDDVGRRQTQTAEAATHSRWAWIASGALLVVWGVLVDQQPQFMRDWGTTIVLMLLALSLLANTRFGGSLLRRPVRPRVPRDARSMVWNGVVIVLMAVGAWLLVRLEVPHATVWAGVAGGLLVAGVGPWWQRRVLARGAMR</sequence>
<keyword evidence="4" id="KW-1185">Reference proteome</keyword>
<keyword evidence="2" id="KW-0812">Transmembrane</keyword>
<reference evidence="3 4" key="1">
    <citation type="submission" date="2022-06" db="EMBL/GenBank/DDBJ databases">
        <title>Actinoplanes abujensis sp. nov., isolated from Nigerian arid soil.</title>
        <authorList>
            <person name="Ding P."/>
        </authorList>
    </citation>
    <scope>NUCLEOTIDE SEQUENCE [LARGE SCALE GENOMIC DNA]</scope>
    <source>
        <strain evidence="4">TRM88002</strain>
    </source>
</reference>
<feature type="transmembrane region" description="Helical" evidence="2">
    <location>
        <begin position="62"/>
        <end position="79"/>
    </location>
</feature>
<feature type="transmembrane region" description="Helical" evidence="2">
    <location>
        <begin position="34"/>
        <end position="50"/>
    </location>
</feature>
<feature type="region of interest" description="Disordered" evidence="1">
    <location>
        <begin position="1"/>
        <end position="22"/>
    </location>
</feature>
<accession>A0ABT0YCV1</accession>
<dbReference type="EMBL" id="JAMQOL010000054">
    <property type="protein sequence ID" value="MCM4083074.1"/>
    <property type="molecule type" value="Genomic_DNA"/>
</dbReference>
<dbReference type="RefSeq" id="WP_251802789.1">
    <property type="nucleotide sequence ID" value="NZ_JAMQOL010000054.1"/>
</dbReference>
<evidence type="ECO:0000256" key="2">
    <source>
        <dbReference type="SAM" id="Phobius"/>
    </source>
</evidence>
<dbReference type="SUPFAM" id="SSF103473">
    <property type="entry name" value="MFS general substrate transporter"/>
    <property type="match status" value="1"/>
</dbReference>
<keyword evidence="2" id="KW-0472">Membrane</keyword>
<evidence type="ECO:0000313" key="3">
    <source>
        <dbReference type="EMBL" id="MCM4083074.1"/>
    </source>
</evidence>
<gene>
    <name evidence="3" type="ORF">LXN57_36515</name>
</gene>
<evidence type="ECO:0000256" key="1">
    <source>
        <dbReference type="SAM" id="MobiDB-lite"/>
    </source>
</evidence>
<feature type="transmembrane region" description="Helical" evidence="2">
    <location>
        <begin position="99"/>
        <end position="117"/>
    </location>
</feature>